<sequence>MLSKTSDMWKRTKTVTASIPASNFECPLSLSHVTSTRIHIICFTDIFVASRIDHRCNNQHYIGCLSGNMYLSPSPLVSLFLGYL</sequence>
<gene>
    <name evidence="1" type="ORF">A0H81_06006</name>
</gene>
<reference evidence="1 2" key="1">
    <citation type="submission" date="2016-03" db="EMBL/GenBank/DDBJ databases">
        <title>Whole genome sequencing of Grifola frondosa 9006-11.</title>
        <authorList>
            <person name="Min B."/>
            <person name="Park H."/>
            <person name="Kim J.-G."/>
            <person name="Cho H."/>
            <person name="Oh Y.-L."/>
            <person name="Kong W.-S."/>
            <person name="Choi I.-G."/>
        </authorList>
    </citation>
    <scope>NUCLEOTIDE SEQUENCE [LARGE SCALE GENOMIC DNA]</scope>
    <source>
        <strain evidence="1 2">9006-11</strain>
    </source>
</reference>
<keyword evidence="2" id="KW-1185">Reference proteome</keyword>
<evidence type="ECO:0000313" key="1">
    <source>
        <dbReference type="EMBL" id="OBZ74183.1"/>
    </source>
</evidence>
<name>A0A1C7MBA1_GRIFR</name>
<dbReference type="EMBL" id="LUGG01000006">
    <property type="protein sequence ID" value="OBZ74183.1"/>
    <property type="molecule type" value="Genomic_DNA"/>
</dbReference>
<accession>A0A1C7MBA1</accession>
<protein>
    <submittedName>
        <fullName evidence="1">Uncharacterized protein</fullName>
    </submittedName>
</protein>
<dbReference type="AlphaFoldDB" id="A0A1C7MBA1"/>
<organism evidence="1 2">
    <name type="scientific">Grifola frondosa</name>
    <name type="common">Maitake</name>
    <name type="synonym">Polyporus frondosus</name>
    <dbReference type="NCBI Taxonomy" id="5627"/>
    <lineage>
        <taxon>Eukaryota</taxon>
        <taxon>Fungi</taxon>
        <taxon>Dikarya</taxon>
        <taxon>Basidiomycota</taxon>
        <taxon>Agaricomycotina</taxon>
        <taxon>Agaricomycetes</taxon>
        <taxon>Polyporales</taxon>
        <taxon>Grifolaceae</taxon>
        <taxon>Grifola</taxon>
    </lineage>
</organism>
<proteinExistence type="predicted"/>
<evidence type="ECO:0000313" key="2">
    <source>
        <dbReference type="Proteomes" id="UP000092993"/>
    </source>
</evidence>
<dbReference type="Proteomes" id="UP000092993">
    <property type="component" value="Unassembled WGS sequence"/>
</dbReference>
<comment type="caution">
    <text evidence="1">The sequence shown here is derived from an EMBL/GenBank/DDBJ whole genome shotgun (WGS) entry which is preliminary data.</text>
</comment>